<gene>
    <name evidence="9" type="ORF">SADUNF_Sadunf06G0033600</name>
</gene>
<dbReference type="Gene3D" id="3.40.1810.10">
    <property type="entry name" value="Transcription factor, MADS-box"/>
    <property type="match status" value="1"/>
</dbReference>
<dbReference type="SMART" id="SM00432">
    <property type="entry name" value="MADS"/>
    <property type="match status" value="1"/>
</dbReference>
<evidence type="ECO:0000256" key="2">
    <source>
        <dbReference type="ARBA" id="ARBA00023015"/>
    </source>
</evidence>
<dbReference type="AlphaFoldDB" id="A0A835JY38"/>
<dbReference type="FunFam" id="3.40.1810.10:FF:000003">
    <property type="entry name" value="MADS-box transcription factor MADS-MC"/>
    <property type="match status" value="1"/>
</dbReference>
<dbReference type="GO" id="GO:0046983">
    <property type="term" value="F:protein dimerization activity"/>
    <property type="evidence" value="ECO:0007669"/>
    <property type="project" value="InterPro"/>
</dbReference>
<evidence type="ECO:0000256" key="3">
    <source>
        <dbReference type="ARBA" id="ARBA00023125"/>
    </source>
</evidence>
<feature type="domain" description="K-box" evidence="8">
    <location>
        <begin position="95"/>
        <end position="185"/>
    </location>
</feature>
<dbReference type="CDD" id="cd00265">
    <property type="entry name" value="MADS_MEF2_like"/>
    <property type="match status" value="1"/>
</dbReference>
<dbReference type="EMBL" id="JADGMS010000006">
    <property type="protein sequence ID" value="KAF9679620.1"/>
    <property type="molecule type" value="Genomic_DNA"/>
</dbReference>
<comment type="subcellular location">
    <subcellularLocation>
        <location evidence="1">Nucleus</location>
    </subcellularLocation>
</comment>
<evidence type="ECO:0000256" key="1">
    <source>
        <dbReference type="ARBA" id="ARBA00004123"/>
    </source>
</evidence>
<evidence type="ECO:0000256" key="5">
    <source>
        <dbReference type="ARBA" id="ARBA00023242"/>
    </source>
</evidence>
<dbReference type="PANTHER" id="PTHR48019">
    <property type="entry name" value="SERUM RESPONSE FACTOR HOMOLOG"/>
    <property type="match status" value="1"/>
</dbReference>
<dbReference type="PROSITE" id="PS50066">
    <property type="entry name" value="MADS_BOX_2"/>
    <property type="match status" value="1"/>
</dbReference>
<evidence type="ECO:0000256" key="6">
    <source>
        <dbReference type="SAM" id="MobiDB-lite"/>
    </source>
</evidence>
<evidence type="ECO:0000256" key="4">
    <source>
        <dbReference type="ARBA" id="ARBA00023163"/>
    </source>
</evidence>
<evidence type="ECO:0000313" key="9">
    <source>
        <dbReference type="EMBL" id="KAF9679620.1"/>
    </source>
</evidence>
<reference evidence="9 10" key="1">
    <citation type="submission" date="2020-10" db="EMBL/GenBank/DDBJ databases">
        <title>Plant Genome Project.</title>
        <authorList>
            <person name="Zhang R.-G."/>
        </authorList>
    </citation>
    <scope>NUCLEOTIDE SEQUENCE [LARGE SCALE GENOMIC DNA]</scope>
    <source>
        <strain evidence="9">FAFU-HL-1</strain>
        <tissue evidence="9">Leaf</tissue>
    </source>
</reference>
<dbReference type="OrthoDB" id="1898716at2759"/>
<dbReference type="InterPro" id="IPR036879">
    <property type="entry name" value="TF_MADSbox_sf"/>
</dbReference>
<keyword evidence="2" id="KW-0805">Transcription regulation</keyword>
<dbReference type="GO" id="GO:0000977">
    <property type="term" value="F:RNA polymerase II transcription regulatory region sequence-specific DNA binding"/>
    <property type="evidence" value="ECO:0007669"/>
    <property type="project" value="InterPro"/>
</dbReference>
<evidence type="ECO:0000313" key="10">
    <source>
        <dbReference type="Proteomes" id="UP000657918"/>
    </source>
</evidence>
<dbReference type="Pfam" id="PF01486">
    <property type="entry name" value="K-box"/>
    <property type="match status" value="1"/>
</dbReference>
<dbReference type="Pfam" id="PF00319">
    <property type="entry name" value="SRF-TF"/>
    <property type="match status" value="1"/>
</dbReference>
<dbReference type="SUPFAM" id="SSF55455">
    <property type="entry name" value="SRF-like"/>
    <property type="match status" value="1"/>
</dbReference>
<dbReference type="GO" id="GO:0003700">
    <property type="term" value="F:DNA-binding transcription factor activity"/>
    <property type="evidence" value="ECO:0007669"/>
    <property type="project" value="InterPro"/>
</dbReference>
<name>A0A835JY38_9ROSI</name>
<dbReference type="GO" id="GO:0045944">
    <property type="term" value="P:positive regulation of transcription by RNA polymerase II"/>
    <property type="evidence" value="ECO:0007669"/>
    <property type="project" value="InterPro"/>
</dbReference>
<dbReference type="PRINTS" id="PR00404">
    <property type="entry name" value="MADSDOMAIN"/>
</dbReference>
<dbReference type="PROSITE" id="PS51297">
    <property type="entry name" value="K_BOX"/>
    <property type="match status" value="1"/>
</dbReference>
<keyword evidence="3" id="KW-0238">DNA-binding</keyword>
<feature type="region of interest" description="Disordered" evidence="6">
    <location>
        <begin position="201"/>
        <end position="227"/>
    </location>
</feature>
<dbReference type="InterPro" id="IPR002487">
    <property type="entry name" value="TF_Kbox"/>
</dbReference>
<dbReference type="InterPro" id="IPR050142">
    <property type="entry name" value="MADS-box/MEF2_TF"/>
</dbReference>
<evidence type="ECO:0000259" key="7">
    <source>
        <dbReference type="PROSITE" id="PS50066"/>
    </source>
</evidence>
<evidence type="ECO:0008006" key="11">
    <source>
        <dbReference type="Google" id="ProtNLM"/>
    </source>
</evidence>
<sequence>MSEERKKMGRGKIEIKRIENLNSRQVTFSKRRNGLLKKARELSVLCDAEVAVIIFSSTGKLYEFSSTSMEHTLSRYGSGLGLDYNDHPSDDHGAEHTNSAEVNAVKDELSKLRLTCLQMMGQQLDGLSFKELQHLEHQLSAGLLSVKDKKEKMLMDQLKKSKMQEQKATLENESMRKQIEELKRGSRPKSTFLELSPLDRRFSVASSKPDSNRKPQEEDDLSDTSLHLGLSSDVCHKRKAAKIEPVSNDSGSQVASG</sequence>
<feature type="domain" description="MADS-box" evidence="7">
    <location>
        <begin position="8"/>
        <end position="68"/>
    </location>
</feature>
<keyword evidence="10" id="KW-1185">Reference proteome</keyword>
<keyword evidence="5" id="KW-0539">Nucleus</keyword>
<dbReference type="InterPro" id="IPR002100">
    <property type="entry name" value="TF_MADSbox"/>
</dbReference>
<organism evidence="9 10">
    <name type="scientific">Salix dunnii</name>
    <dbReference type="NCBI Taxonomy" id="1413687"/>
    <lineage>
        <taxon>Eukaryota</taxon>
        <taxon>Viridiplantae</taxon>
        <taxon>Streptophyta</taxon>
        <taxon>Embryophyta</taxon>
        <taxon>Tracheophyta</taxon>
        <taxon>Spermatophyta</taxon>
        <taxon>Magnoliopsida</taxon>
        <taxon>eudicotyledons</taxon>
        <taxon>Gunneridae</taxon>
        <taxon>Pentapetalae</taxon>
        <taxon>rosids</taxon>
        <taxon>fabids</taxon>
        <taxon>Malpighiales</taxon>
        <taxon>Salicaceae</taxon>
        <taxon>Saliceae</taxon>
        <taxon>Salix</taxon>
    </lineage>
</organism>
<dbReference type="Proteomes" id="UP000657918">
    <property type="component" value="Unassembled WGS sequence"/>
</dbReference>
<dbReference type="PROSITE" id="PS00350">
    <property type="entry name" value="MADS_BOX_1"/>
    <property type="match status" value="1"/>
</dbReference>
<dbReference type="InterPro" id="IPR033896">
    <property type="entry name" value="MEF2-like_N"/>
</dbReference>
<proteinExistence type="predicted"/>
<evidence type="ECO:0000259" key="8">
    <source>
        <dbReference type="PROSITE" id="PS51297"/>
    </source>
</evidence>
<dbReference type="GO" id="GO:0005634">
    <property type="term" value="C:nucleus"/>
    <property type="evidence" value="ECO:0007669"/>
    <property type="project" value="UniProtKB-SubCell"/>
</dbReference>
<accession>A0A835JY38</accession>
<keyword evidence="4" id="KW-0804">Transcription</keyword>
<protein>
    <recommendedName>
        <fullName evidence="11">Agamous-like MADS-box protein AGL18</fullName>
    </recommendedName>
</protein>
<comment type="caution">
    <text evidence="9">The sequence shown here is derived from an EMBL/GenBank/DDBJ whole genome shotgun (WGS) entry which is preliminary data.</text>
</comment>